<gene>
    <name evidence="1" type="ORF">COS99_08005</name>
</gene>
<reference evidence="1 2" key="1">
    <citation type="submission" date="2017-09" db="EMBL/GenBank/DDBJ databases">
        <title>Depth-based differentiation of microbial function through sediment-hosted aquifers and enrichment of novel symbionts in the deep terrestrial subsurface.</title>
        <authorList>
            <person name="Probst A.J."/>
            <person name="Ladd B."/>
            <person name="Jarett J.K."/>
            <person name="Geller-Mcgrath D.E."/>
            <person name="Sieber C.M."/>
            <person name="Emerson J.B."/>
            <person name="Anantharaman K."/>
            <person name="Thomas B.C."/>
            <person name="Malmstrom R."/>
            <person name="Stieglmeier M."/>
            <person name="Klingl A."/>
            <person name="Woyke T."/>
            <person name="Ryan C.M."/>
            <person name="Banfield J.F."/>
        </authorList>
    </citation>
    <scope>NUCLEOTIDE SEQUENCE [LARGE SCALE GENOMIC DNA]</scope>
    <source>
        <strain evidence="1">CG07_land_8_20_14_0_80_42_15</strain>
    </source>
</reference>
<protein>
    <submittedName>
        <fullName evidence="1">Uncharacterized protein</fullName>
    </submittedName>
</protein>
<name>A0A2J0KTA0_9BACT</name>
<dbReference type="EMBL" id="PEWV01000074">
    <property type="protein sequence ID" value="PIU40999.1"/>
    <property type="molecule type" value="Genomic_DNA"/>
</dbReference>
<proteinExistence type="predicted"/>
<dbReference type="AlphaFoldDB" id="A0A2J0KTA0"/>
<evidence type="ECO:0000313" key="1">
    <source>
        <dbReference type="EMBL" id="PIU40999.1"/>
    </source>
</evidence>
<comment type="caution">
    <text evidence="1">The sequence shown here is derived from an EMBL/GenBank/DDBJ whole genome shotgun (WGS) entry which is preliminary data.</text>
</comment>
<organism evidence="1 2">
    <name type="scientific">Candidatus Aquitaenariimonas noxiae</name>
    <dbReference type="NCBI Taxonomy" id="1974741"/>
    <lineage>
        <taxon>Bacteria</taxon>
        <taxon>Pseudomonadati</taxon>
        <taxon>Candidatus Omnitrophota</taxon>
        <taxon>Candidatus Aquitaenariimonas</taxon>
    </lineage>
</organism>
<evidence type="ECO:0000313" key="2">
    <source>
        <dbReference type="Proteomes" id="UP000230052"/>
    </source>
</evidence>
<dbReference type="Proteomes" id="UP000230052">
    <property type="component" value="Unassembled WGS sequence"/>
</dbReference>
<accession>A0A2J0KTA0</accession>
<sequence>MKKNLFTFNFKKLPAAFLLLLVLLLCTNTFFEIGFNNGLLPASVMTRQHHNVLAKVRSCDEKPQILVIGDSRAFGINTEILGNIISSDNKNKILTIILTGGTPRAFLFVLKKAKFKCVKNGGGSVIMHDAYGA</sequence>